<dbReference type="Proteomes" id="UP000199036">
    <property type="component" value="Unassembled WGS sequence"/>
</dbReference>
<protein>
    <recommendedName>
        <fullName evidence="4">DUF4199 domain-containing protein</fullName>
    </recommendedName>
</protein>
<dbReference type="EMBL" id="FOVI01000003">
    <property type="protein sequence ID" value="SFN28370.1"/>
    <property type="molecule type" value="Genomic_DNA"/>
</dbReference>
<accession>A0A1I4XSX4</accession>
<keyword evidence="1" id="KW-0812">Transmembrane</keyword>
<name>A0A1I4XSX4_9FLAO</name>
<evidence type="ECO:0008006" key="4">
    <source>
        <dbReference type="Google" id="ProtNLM"/>
    </source>
</evidence>
<feature type="transmembrane region" description="Helical" evidence="1">
    <location>
        <begin position="137"/>
        <end position="155"/>
    </location>
</feature>
<proteinExistence type="predicted"/>
<feature type="transmembrane region" description="Helical" evidence="1">
    <location>
        <begin position="37"/>
        <end position="57"/>
    </location>
</feature>
<evidence type="ECO:0000313" key="2">
    <source>
        <dbReference type="EMBL" id="SFN28370.1"/>
    </source>
</evidence>
<evidence type="ECO:0000313" key="3">
    <source>
        <dbReference type="Proteomes" id="UP000199036"/>
    </source>
</evidence>
<keyword evidence="1" id="KW-1133">Transmembrane helix</keyword>
<dbReference type="OrthoDB" id="5766000at2"/>
<evidence type="ECO:0000256" key="1">
    <source>
        <dbReference type="SAM" id="Phobius"/>
    </source>
</evidence>
<feature type="transmembrane region" description="Helical" evidence="1">
    <location>
        <begin position="77"/>
        <end position="97"/>
    </location>
</feature>
<dbReference type="Pfam" id="PF13858">
    <property type="entry name" value="DUF4199"/>
    <property type="match status" value="1"/>
</dbReference>
<sequence>MNKIGIELKWAAIITAFSCLWAALENALGYHKDFSNIIGIAFVYYIILTFLWAIAFIDKKKSLGKNAIWEFKSAFKFGLFLTGLTTLLSPIAQYIIYETISPDYFNNIIEYQLSKGRQTRESLELIHNMNFTIRQGVMNALSLGVIYSALYAWVFKTKKNTVVVPVTNSKKKK</sequence>
<keyword evidence="3" id="KW-1185">Reference proteome</keyword>
<gene>
    <name evidence="2" type="ORF">SAMN05421741_10399</name>
</gene>
<keyword evidence="1" id="KW-0472">Membrane</keyword>
<reference evidence="3" key="1">
    <citation type="submission" date="2016-10" db="EMBL/GenBank/DDBJ databases">
        <authorList>
            <person name="Varghese N."/>
            <person name="Submissions S."/>
        </authorList>
    </citation>
    <scope>NUCLEOTIDE SEQUENCE [LARGE SCALE GENOMIC DNA]</scope>
    <source>
        <strain evidence="3">DS-12</strain>
    </source>
</reference>
<dbReference type="STRING" id="913024.SAMN05421741_10399"/>
<dbReference type="RefSeq" id="WP_091519143.1">
    <property type="nucleotide sequence ID" value="NZ_FOVI01000003.1"/>
</dbReference>
<dbReference type="AlphaFoldDB" id="A0A1I4XSX4"/>
<organism evidence="2 3">
    <name type="scientific">Paenimyroides ummariense</name>
    <dbReference type="NCBI Taxonomy" id="913024"/>
    <lineage>
        <taxon>Bacteria</taxon>
        <taxon>Pseudomonadati</taxon>
        <taxon>Bacteroidota</taxon>
        <taxon>Flavobacteriia</taxon>
        <taxon>Flavobacteriales</taxon>
        <taxon>Flavobacteriaceae</taxon>
        <taxon>Paenimyroides</taxon>
    </lineage>
</organism>
<dbReference type="InterPro" id="IPR025250">
    <property type="entry name" value="DUF4199"/>
</dbReference>